<evidence type="ECO:0000313" key="3">
    <source>
        <dbReference type="Proteomes" id="UP000792457"/>
    </source>
</evidence>
<feature type="compositionally biased region" description="Gly residues" evidence="1">
    <location>
        <begin position="176"/>
        <end position="186"/>
    </location>
</feature>
<name>A0A8K0K2E8_LADFU</name>
<dbReference type="OrthoDB" id="6499973at2759"/>
<keyword evidence="3" id="KW-1185">Reference proteome</keyword>
<comment type="caution">
    <text evidence="2">The sequence shown here is derived from an EMBL/GenBank/DDBJ whole genome shotgun (WGS) entry which is preliminary data.</text>
</comment>
<feature type="compositionally biased region" description="Acidic residues" evidence="1">
    <location>
        <begin position="96"/>
        <end position="108"/>
    </location>
</feature>
<dbReference type="AlphaFoldDB" id="A0A8K0K2E8"/>
<sequence>MTCEEEDEEGSASATPPATPGRGRGKPTALRSPGRRDALPAVSMLARHGARGGHPVQRVAKARAPPLAIAAAATSPRTSTSRNYRSFSLPQAPAVIDDEDFDEDEEYEDVVRGSSPILRRLVKQDSGNKDSGIVSEGQSGSGGGERLGRASTYSVSTPPPPLDAGSPSPEGRRGGGGDGSGGGAVGHPGAYQVQLVSELRQLLTLKQHYYPEGGWGWVVVWASVAVHALSHGLHVAFGILLQETMKKFPTAGLVRTGWWPMYNFIGFCSTRT</sequence>
<reference evidence="2" key="1">
    <citation type="submission" date="2013-04" db="EMBL/GenBank/DDBJ databases">
        <authorList>
            <person name="Qu J."/>
            <person name="Murali S.C."/>
            <person name="Bandaranaike D."/>
            <person name="Bellair M."/>
            <person name="Blankenburg K."/>
            <person name="Chao H."/>
            <person name="Dinh H."/>
            <person name="Doddapaneni H."/>
            <person name="Downs B."/>
            <person name="Dugan-Rocha S."/>
            <person name="Elkadiri S."/>
            <person name="Gnanaolivu R.D."/>
            <person name="Hernandez B."/>
            <person name="Javaid M."/>
            <person name="Jayaseelan J.C."/>
            <person name="Lee S."/>
            <person name="Li M."/>
            <person name="Ming W."/>
            <person name="Munidasa M."/>
            <person name="Muniz J."/>
            <person name="Nguyen L."/>
            <person name="Ongeri F."/>
            <person name="Osuji N."/>
            <person name="Pu L.-L."/>
            <person name="Puazo M."/>
            <person name="Qu C."/>
            <person name="Quiroz J."/>
            <person name="Raj R."/>
            <person name="Weissenberger G."/>
            <person name="Xin Y."/>
            <person name="Zou X."/>
            <person name="Han Y."/>
            <person name="Richards S."/>
            <person name="Worley K."/>
            <person name="Muzny D."/>
            <person name="Gibbs R."/>
        </authorList>
    </citation>
    <scope>NUCLEOTIDE SEQUENCE</scope>
    <source>
        <strain evidence="2">Sampled in the wild</strain>
    </source>
</reference>
<feature type="region of interest" description="Disordered" evidence="1">
    <location>
        <begin position="1"/>
        <end position="38"/>
    </location>
</feature>
<feature type="compositionally biased region" description="Acidic residues" evidence="1">
    <location>
        <begin position="1"/>
        <end position="10"/>
    </location>
</feature>
<reference evidence="2" key="2">
    <citation type="submission" date="2017-10" db="EMBL/GenBank/DDBJ databases">
        <title>Ladona fulva Genome sequencing and assembly.</title>
        <authorList>
            <person name="Murali S."/>
            <person name="Richards S."/>
            <person name="Bandaranaike D."/>
            <person name="Bellair M."/>
            <person name="Blankenburg K."/>
            <person name="Chao H."/>
            <person name="Dinh H."/>
            <person name="Doddapaneni H."/>
            <person name="Dugan-Rocha S."/>
            <person name="Elkadiri S."/>
            <person name="Gnanaolivu R."/>
            <person name="Hernandez B."/>
            <person name="Skinner E."/>
            <person name="Javaid M."/>
            <person name="Lee S."/>
            <person name="Li M."/>
            <person name="Ming W."/>
            <person name="Munidasa M."/>
            <person name="Muniz J."/>
            <person name="Nguyen L."/>
            <person name="Hughes D."/>
            <person name="Osuji N."/>
            <person name="Pu L.-L."/>
            <person name="Puazo M."/>
            <person name="Qu C."/>
            <person name="Quiroz J."/>
            <person name="Raj R."/>
            <person name="Weissenberger G."/>
            <person name="Xin Y."/>
            <person name="Zou X."/>
            <person name="Han Y."/>
            <person name="Worley K."/>
            <person name="Muzny D."/>
            <person name="Gibbs R."/>
        </authorList>
    </citation>
    <scope>NUCLEOTIDE SEQUENCE</scope>
    <source>
        <strain evidence="2">Sampled in the wild</strain>
    </source>
</reference>
<feature type="compositionally biased region" description="Low complexity" evidence="1">
    <location>
        <begin position="71"/>
        <end position="82"/>
    </location>
</feature>
<dbReference type="Proteomes" id="UP000792457">
    <property type="component" value="Unassembled WGS sequence"/>
</dbReference>
<protein>
    <submittedName>
        <fullName evidence="2">Uncharacterized protein</fullName>
    </submittedName>
</protein>
<evidence type="ECO:0000313" key="2">
    <source>
        <dbReference type="EMBL" id="KAG8227064.1"/>
    </source>
</evidence>
<dbReference type="EMBL" id="KZ308310">
    <property type="protein sequence ID" value="KAG8227064.1"/>
    <property type="molecule type" value="Genomic_DNA"/>
</dbReference>
<evidence type="ECO:0000256" key="1">
    <source>
        <dbReference type="SAM" id="MobiDB-lite"/>
    </source>
</evidence>
<accession>A0A8K0K2E8</accession>
<feature type="region of interest" description="Disordered" evidence="1">
    <location>
        <begin position="71"/>
        <end position="187"/>
    </location>
</feature>
<organism evidence="2 3">
    <name type="scientific">Ladona fulva</name>
    <name type="common">Scarce chaser dragonfly</name>
    <name type="synonym">Libellula fulva</name>
    <dbReference type="NCBI Taxonomy" id="123851"/>
    <lineage>
        <taxon>Eukaryota</taxon>
        <taxon>Metazoa</taxon>
        <taxon>Ecdysozoa</taxon>
        <taxon>Arthropoda</taxon>
        <taxon>Hexapoda</taxon>
        <taxon>Insecta</taxon>
        <taxon>Pterygota</taxon>
        <taxon>Palaeoptera</taxon>
        <taxon>Odonata</taxon>
        <taxon>Epiprocta</taxon>
        <taxon>Anisoptera</taxon>
        <taxon>Libelluloidea</taxon>
        <taxon>Libellulidae</taxon>
        <taxon>Ladona</taxon>
    </lineage>
</organism>
<gene>
    <name evidence="2" type="ORF">J437_LFUL008503</name>
</gene>
<proteinExistence type="predicted"/>